<dbReference type="RefSeq" id="WP_088618799.1">
    <property type="nucleotide sequence ID" value="NZ_CP022129.1"/>
</dbReference>
<reference evidence="1 2" key="1">
    <citation type="submission" date="2017-06" db="EMBL/GenBank/DDBJ databases">
        <title>Genome Sequencing of the methanotroph Methylovulum psychrotolerants str. HV10-M2 isolated from a high-altitude environment.</title>
        <authorList>
            <person name="Mateos-Rivera A."/>
        </authorList>
    </citation>
    <scope>NUCLEOTIDE SEQUENCE [LARGE SCALE GENOMIC DNA]</scope>
    <source>
        <strain evidence="1 2">HV10_M2</strain>
    </source>
</reference>
<dbReference type="Gene3D" id="3.30.1380.20">
    <property type="entry name" value="Trafficking protein particle complex subunit 3"/>
    <property type="match status" value="1"/>
</dbReference>
<evidence type="ECO:0000313" key="2">
    <source>
        <dbReference type="Proteomes" id="UP000197019"/>
    </source>
</evidence>
<dbReference type="SUPFAM" id="SSF111126">
    <property type="entry name" value="Ligand-binding domain in the NO signalling and Golgi transport"/>
    <property type="match status" value="1"/>
</dbReference>
<evidence type="ECO:0000313" key="1">
    <source>
        <dbReference type="EMBL" id="ASF45924.1"/>
    </source>
</evidence>
<name>A0A1Z4BXA1_9GAMM</name>
<dbReference type="OrthoDB" id="7061769at2"/>
<dbReference type="KEGG" id="mpsy:CEK71_07445"/>
<accession>A0A1Z4BXA1</accession>
<gene>
    <name evidence="1" type="ORF">CEK71_07445</name>
</gene>
<dbReference type="AlphaFoldDB" id="A0A1Z4BXA1"/>
<proteinExistence type="predicted"/>
<protein>
    <recommendedName>
        <fullName evidence="3">4-vinyl reductase 4VR domain-containing protein</fullName>
    </recommendedName>
</protein>
<dbReference type="InterPro" id="IPR024096">
    <property type="entry name" value="NO_sig/Golgi_transp_ligand-bd"/>
</dbReference>
<dbReference type="EMBL" id="CP022129">
    <property type="protein sequence ID" value="ASF45924.1"/>
    <property type="molecule type" value="Genomic_DNA"/>
</dbReference>
<keyword evidence="2" id="KW-1185">Reference proteome</keyword>
<evidence type="ECO:0008006" key="3">
    <source>
        <dbReference type="Google" id="ProtNLM"/>
    </source>
</evidence>
<organism evidence="1 2">
    <name type="scientific">Methylovulum psychrotolerans</name>
    <dbReference type="NCBI Taxonomy" id="1704499"/>
    <lineage>
        <taxon>Bacteria</taxon>
        <taxon>Pseudomonadati</taxon>
        <taxon>Pseudomonadota</taxon>
        <taxon>Gammaproteobacteria</taxon>
        <taxon>Methylococcales</taxon>
        <taxon>Methylococcaceae</taxon>
        <taxon>Methylovulum</taxon>
    </lineage>
</organism>
<dbReference type="PANTHER" id="PTHR35090:SF1">
    <property type="entry name" value="SLR0144 PROTEIN"/>
    <property type="match status" value="1"/>
</dbReference>
<dbReference type="Proteomes" id="UP000197019">
    <property type="component" value="Chromosome"/>
</dbReference>
<sequence>MTTTFDETGASAQQLSAQILQKIFSEAAQTFDMNAGTVFGNTDVRVIYLSSDIIHAIYDVLKYESGDAWSLILKNCGVIWGKRVSLSLEKELQAATLQKTAALSVDSYIALLEAYFANHGWGKMRFYLDSAESHGIVRANLSNSLFANTLKHLDTPVDFMIAGMLQSIFSGISEQELDCLQVSYQYSGANASEFLISGAERIAALGQLKIHELDPNEVLARLQTT</sequence>
<dbReference type="PANTHER" id="PTHR35090">
    <property type="entry name" value="DNA-DIRECTED RNA POLYMERASE SUBUNIT I"/>
    <property type="match status" value="1"/>
</dbReference>